<reference evidence="1 2" key="1">
    <citation type="submission" date="2016-12" db="EMBL/GenBank/DDBJ databases">
        <title>Domibacillus sp. SAB 38T whole genome sequencing.</title>
        <authorList>
            <person name="Verma A."/>
            <person name="Ojha A.K."/>
            <person name="Krishnamurthi S."/>
        </authorList>
    </citation>
    <scope>NUCLEOTIDE SEQUENCE [LARGE SCALE GENOMIC DNA]</scope>
    <source>
        <strain evidence="1 2">SAB 38</strain>
    </source>
</reference>
<dbReference type="EMBL" id="MSFI01000002">
    <property type="protein sequence ID" value="OMP68394.1"/>
    <property type="molecule type" value="Genomic_DNA"/>
</dbReference>
<evidence type="ECO:0000313" key="1">
    <source>
        <dbReference type="EMBL" id="OMP68394.1"/>
    </source>
</evidence>
<dbReference type="Proteomes" id="UP000188613">
    <property type="component" value="Unassembled WGS sequence"/>
</dbReference>
<gene>
    <name evidence="1" type="ORF">BTO28_01885</name>
</gene>
<accession>A0A1V2AC62</accession>
<sequence>MKKIKGYAGKPIHLDLIGKKELEGVLIDYGSDVLVLYKQDDYLYIPLFHIREVRLLTKEEASQFSQPEMENEPISEKLSLPDILRAAAKGSFVELNVTALQSVPGYITQVKDNYIVFFSPVYQTILVPFQHIKWLIPYPDSARPYGFKNPMNSLSSSTAKTFAQTFENQIENLNDTFITCNIGEKESISGKLLHKESHFINLLTEKEQQIHVNIHHVKTVAYT</sequence>
<proteinExistence type="predicted"/>
<dbReference type="OrthoDB" id="2716151at2"/>
<evidence type="ECO:0000313" key="2">
    <source>
        <dbReference type="Proteomes" id="UP000188613"/>
    </source>
</evidence>
<keyword evidence="2" id="KW-1185">Reference proteome</keyword>
<dbReference type="AlphaFoldDB" id="A0A1V2AC62"/>
<comment type="caution">
    <text evidence="1">The sequence shown here is derived from an EMBL/GenBank/DDBJ whole genome shotgun (WGS) entry which is preliminary data.</text>
</comment>
<organism evidence="1 2">
    <name type="scientific">Domibacillus epiphyticus</name>
    <dbReference type="NCBI Taxonomy" id="1714355"/>
    <lineage>
        <taxon>Bacteria</taxon>
        <taxon>Bacillati</taxon>
        <taxon>Bacillota</taxon>
        <taxon>Bacilli</taxon>
        <taxon>Bacillales</taxon>
        <taxon>Bacillaceae</taxon>
        <taxon>Domibacillus</taxon>
    </lineage>
</organism>
<evidence type="ECO:0008006" key="3">
    <source>
        <dbReference type="Google" id="ProtNLM"/>
    </source>
</evidence>
<dbReference type="RefSeq" id="WP_076763527.1">
    <property type="nucleotide sequence ID" value="NZ_MSFI01000002.1"/>
</dbReference>
<dbReference type="STRING" id="1714355.BTO28_01885"/>
<protein>
    <recommendedName>
        <fullName evidence="3">DUF2642 domain-containing protein</fullName>
    </recommendedName>
</protein>
<name>A0A1V2AC62_9BACI</name>